<dbReference type="EMBL" id="GBRH01190974">
    <property type="protein sequence ID" value="JAE06922.1"/>
    <property type="molecule type" value="Transcribed_RNA"/>
</dbReference>
<reference evidence="1" key="2">
    <citation type="journal article" date="2015" name="Data Brief">
        <title>Shoot transcriptome of the giant reed, Arundo donax.</title>
        <authorList>
            <person name="Barrero R.A."/>
            <person name="Guerrero F.D."/>
            <person name="Moolhuijzen P."/>
            <person name="Goolsby J.A."/>
            <person name="Tidwell J."/>
            <person name="Bellgard S.E."/>
            <person name="Bellgard M.I."/>
        </authorList>
    </citation>
    <scope>NUCLEOTIDE SEQUENCE</scope>
    <source>
        <tissue evidence="1">Shoot tissue taken approximately 20 cm above the soil surface</tissue>
    </source>
</reference>
<dbReference type="AlphaFoldDB" id="A0A0A9F3K4"/>
<proteinExistence type="predicted"/>
<accession>A0A0A9F3K4</accession>
<organism evidence="1">
    <name type="scientific">Arundo donax</name>
    <name type="common">Giant reed</name>
    <name type="synonym">Donax arundinaceus</name>
    <dbReference type="NCBI Taxonomy" id="35708"/>
    <lineage>
        <taxon>Eukaryota</taxon>
        <taxon>Viridiplantae</taxon>
        <taxon>Streptophyta</taxon>
        <taxon>Embryophyta</taxon>
        <taxon>Tracheophyta</taxon>
        <taxon>Spermatophyta</taxon>
        <taxon>Magnoliopsida</taxon>
        <taxon>Liliopsida</taxon>
        <taxon>Poales</taxon>
        <taxon>Poaceae</taxon>
        <taxon>PACMAD clade</taxon>
        <taxon>Arundinoideae</taxon>
        <taxon>Arundineae</taxon>
        <taxon>Arundo</taxon>
    </lineage>
</organism>
<name>A0A0A9F3K4_ARUDO</name>
<sequence length="57" mass="6835">MRYNCCVKRGFGQRSFDNLFEVYLPIIKIEEILMSHSSLKPQWITRSKSIYRLTLHS</sequence>
<protein>
    <submittedName>
        <fullName evidence="1">TAF6</fullName>
    </submittedName>
</protein>
<evidence type="ECO:0000313" key="1">
    <source>
        <dbReference type="EMBL" id="JAE06922.1"/>
    </source>
</evidence>
<reference evidence="1" key="1">
    <citation type="submission" date="2014-09" db="EMBL/GenBank/DDBJ databases">
        <authorList>
            <person name="Magalhaes I.L.F."/>
            <person name="Oliveira U."/>
            <person name="Santos F.R."/>
            <person name="Vidigal T.H.D.A."/>
            <person name="Brescovit A.D."/>
            <person name="Santos A.J."/>
        </authorList>
    </citation>
    <scope>NUCLEOTIDE SEQUENCE</scope>
    <source>
        <tissue evidence="1">Shoot tissue taken approximately 20 cm above the soil surface</tissue>
    </source>
</reference>